<dbReference type="AlphaFoldDB" id="A0A2C6MBV1"/>
<protein>
    <submittedName>
        <fullName evidence="1">Uncharacterized protein</fullName>
    </submittedName>
</protein>
<name>A0A2C6MBV1_9FIRM</name>
<dbReference type="Proteomes" id="UP000222564">
    <property type="component" value="Unassembled WGS sequence"/>
</dbReference>
<reference evidence="1 2" key="1">
    <citation type="submission" date="2013-09" db="EMBL/GenBank/DDBJ databases">
        <title>Biodegradation of hydrocarbons in the deep terrestrial subsurface : characterization of a microbial consortium composed of two Desulfotomaculum species originating from a deep geological formation.</title>
        <authorList>
            <person name="Aullo T."/>
            <person name="Berlendis S."/>
            <person name="Lascourreges J.-F."/>
            <person name="Dessort D."/>
            <person name="Saint-Laurent S."/>
            <person name="Schraauwers B."/>
            <person name="Mas J."/>
            <person name="Magot M."/>
            <person name="Ranchou-Peyruse A."/>
        </authorList>
    </citation>
    <scope>NUCLEOTIDE SEQUENCE [LARGE SCALE GENOMIC DNA]</scope>
    <source>
        <strain evidence="1 2">Bs107</strain>
    </source>
</reference>
<evidence type="ECO:0000313" key="2">
    <source>
        <dbReference type="Proteomes" id="UP000222564"/>
    </source>
</evidence>
<proteinExistence type="predicted"/>
<accession>A0A2C6MBV1</accession>
<comment type="caution">
    <text evidence="1">The sequence shown here is derived from an EMBL/GenBank/DDBJ whole genome shotgun (WGS) entry which is preliminary data.</text>
</comment>
<gene>
    <name evidence="1" type="ORF">P378_20540</name>
</gene>
<sequence length="38" mass="4482">MSFGRYISLGKYIDSGNFFSKRLDRLIWLLTGVLFTEH</sequence>
<dbReference type="EMBL" id="AWQQ01000154">
    <property type="protein sequence ID" value="PHJ36743.1"/>
    <property type="molecule type" value="Genomic_DNA"/>
</dbReference>
<keyword evidence="2" id="KW-1185">Reference proteome</keyword>
<evidence type="ECO:0000313" key="1">
    <source>
        <dbReference type="EMBL" id="PHJ36743.1"/>
    </source>
</evidence>
<organism evidence="1 2">
    <name type="scientific">Desulforamulus profundi</name>
    <dbReference type="NCBI Taxonomy" id="1383067"/>
    <lineage>
        <taxon>Bacteria</taxon>
        <taxon>Bacillati</taxon>
        <taxon>Bacillota</taxon>
        <taxon>Clostridia</taxon>
        <taxon>Eubacteriales</taxon>
        <taxon>Peptococcaceae</taxon>
        <taxon>Desulforamulus</taxon>
    </lineage>
</organism>